<reference evidence="8" key="1">
    <citation type="journal article" date="2008" name="Curr. Biol.">
        <title>Organelles in Blastocystis that blur the distinction between mitochondria and hydrogenosomes.</title>
        <authorList>
            <person name="Stechmann A."/>
            <person name="Hamblin K."/>
            <person name="Perez-Brocal V."/>
            <person name="Gaston D."/>
            <person name="Richmond G.S."/>
            <person name="van der Giezen M."/>
            <person name="Clark C.G."/>
            <person name="Roger A.J."/>
        </authorList>
    </citation>
    <scope>NUCLEOTIDE SEQUENCE</scope>
    <source>
        <strain evidence="8">NandII</strain>
    </source>
</reference>
<dbReference type="PANTHER" id="PTHR11434">
    <property type="entry name" value="NADH-UBIQUINONE OXIDOREDUCTASE SUBUNIT ND4L"/>
    <property type="match status" value="1"/>
</dbReference>
<feature type="transmembrane region" description="Helical" evidence="7">
    <location>
        <begin position="30"/>
        <end position="53"/>
    </location>
</feature>
<proteinExistence type="inferred from homology"/>
<gene>
    <name evidence="8" type="primary">nad4L</name>
</gene>
<dbReference type="GO" id="GO:0016651">
    <property type="term" value="F:oxidoreductase activity, acting on NAD(P)H"/>
    <property type="evidence" value="ECO:0007669"/>
    <property type="project" value="InterPro"/>
</dbReference>
<dbReference type="Gene3D" id="1.10.287.3510">
    <property type="match status" value="1"/>
</dbReference>
<accession>B5SQ95</accession>
<dbReference type="InterPro" id="IPR039428">
    <property type="entry name" value="NUOK/Mnh_C1-like"/>
</dbReference>
<keyword evidence="8" id="KW-0496">Mitochondrion</keyword>
<keyword evidence="6 7" id="KW-0472">Membrane</keyword>
<dbReference type="EMBL" id="EF494740">
    <property type="protein sequence ID" value="ACH86086.1"/>
    <property type="molecule type" value="Genomic_DNA"/>
</dbReference>
<dbReference type="PANTHER" id="PTHR11434:SF16">
    <property type="entry name" value="NADH-UBIQUINONE OXIDOREDUCTASE CHAIN 4L"/>
    <property type="match status" value="1"/>
</dbReference>
<dbReference type="HAMAP" id="MF_01456">
    <property type="entry name" value="NDH1_NuoK"/>
    <property type="match status" value="1"/>
</dbReference>
<dbReference type="AlphaFoldDB" id="B5SQ95"/>
<dbReference type="GO" id="GO:0042773">
    <property type="term" value="P:ATP synthesis coupled electron transport"/>
    <property type="evidence" value="ECO:0007669"/>
    <property type="project" value="InterPro"/>
</dbReference>
<dbReference type="InterPro" id="IPR001133">
    <property type="entry name" value="NADH_UbQ_OxRdtase_chain4L/K"/>
</dbReference>
<feature type="transmembrane region" description="Helical" evidence="7">
    <location>
        <begin position="6"/>
        <end position="23"/>
    </location>
</feature>
<reference evidence="8" key="2">
    <citation type="journal article" date="2016" name="Genome Biol. Evol.">
        <title>Blastocystis mitochondrial genomes appear to show multiple independent gains and losses of start and stop codons.</title>
        <authorList>
            <person name="Jacob A.S."/>
            <person name="Andersen L.O."/>
            <person name="Pavinski Bitar P."/>
            <person name="Richards V.P."/>
            <person name="Shah S."/>
            <person name="Stanhope M.J."/>
            <person name="Stensvold C.R."/>
            <person name="Clark C.G."/>
        </authorList>
    </citation>
    <scope>NUCLEOTIDE SEQUENCE</scope>
    <source>
        <strain evidence="8">NandII</strain>
    </source>
</reference>
<comment type="subcellular location">
    <subcellularLocation>
        <location evidence="1">Membrane</location>
        <topology evidence="1">Multi-pass membrane protein</topology>
    </subcellularLocation>
</comment>
<keyword evidence="5 7" id="KW-1133">Transmembrane helix</keyword>
<dbReference type="GeneID" id="6879834"/>
<dbReference type="GO" id="GO:0030964">
    <property type="term" value="C:NADH dehydrogenase complex"/>
    <property type="evidence" value="ECO:0007669"/>
    <property type="project" value="TreeGrafter"/>
</dbReference>
<feature type="transmembrane region" description="Helical" evidence="7">
    <location>
        <begin position="59"/>
        <end position="82"/>
    </location>
</feature>
<evidence type="ECO:0000256" key="1">
    <source>
        <dbReference type="ARBA" id="ARBA00004141"/>
    </source>
</evidence>
<evidence type="ECO:0000256" key="7">
    <source>
        <dbReference type="SAM" id="Phobius"/>
    </source>
</evidence>
<evidence type="ECO:0000256" key="4">
    <source>
        <dbReference type="ARBA" id="ARBA00022692"/>
    </source>
</evidence>
<evidence type="ECO:0000256" key="2">
    <source>
        <dbReference type="ARBA" id="ARBA00010519"/>
    </source>
</evidence>
<organism evidence="8">
    <name type="scientific">Blastocystis sp. subtype 1 (strain ATCC 50177 / NandII)</name>
    <dbReference type="NCBI Taxonomy" id="478820"/>
    <lineage>
        <taxon>Eukaryota</taxon>
        <taxon>Sar</taxon>
        <taxon>Stramenopiles</taxon>
        <taxon>Bigyra</taxon>
        <taxon>Opalozoa</taxon>
        <taxon>Opalinata</taxon>
        <taxon>Blastocystidae</taxon>
        <taxon>Blastocystis</taxon>
    </lineage>
</organism>
<protein>
    <submittedName>
        <fullName evidence="8">NADH dehydrogenase subunit 4L</fullName>
    </submittedName>
</protein>
<dbReference type="RefSeq" id="YP_002221405.1">
    <property type="nucleotide sequence ID" value="NC_011213.1"/>
</dbReference>
<evidence type="ECO:0000256" key="3">
    <source>
        <dbReference type="ARBA" id="ARBA00022448"/>
    </source>
</evidence>
<evidence type="ECO:0000313" key="8">
    <source>
        <dbReference type="EMBL" id="ACH86086.1"/>
    </source>
</evidence>
<dbReference type="NCBIfam" id="NF004323">
    <property type="entry name" value="PRK05715.1-5"/>
    <property type="match status" value="1"/>
</dbReference>
<keyword evidence="4 7" id="KW-0812">Transmembrane</keyword>
<keyword evidence="3" id="KW-0813">Transport</keyword>
<dbReference type="NCBIfam" id="NF004320">
    <property type="entry name" value="PRK05715.1-2"/>
    <property type="match status" value="1"/>
</dbReference>
<evidence type="ECO:0000256" key="5">
    <source>
        <dbReference type="ARBA" id="ARBA00022989"/>
    </source>
</evidence>
<sequence length="100" mass="11401">MFLIKYILVSVIIFMISFFGLIYNKKSILIILISIELILLSVNILFIVFSIYLDDIVGQIFTIFILTIAAAETSIGLSLLLVSYKVRGNILIDNFNLLYF</sequence>
<name>B5SQ95_BLAHN</name>
<evidence type="ECO:0000256" key="6">
    <source>
        <dbReference type="ARBA" id="ARBA00023136"/>
    </source>
</evidence>
<comment type="similarity">
    <text evidence="2">Belongs to the complex I subunit 4L family.</text>
</comment>
<dbReference type="Pfam" id="PF00420">
    <property type="entry name" value="Oxidored_q2"/>
    <property type="match status" value="1"/>
</dbReference>
<geneLocation type="mitochondrion" evidence="8"/>